<dbReference type="InterPro" id="IPR047012">
    <property type="entry name" value="ICAM_VCAM"/>
</dbReference>
<evidence type="ECO:0000256" key="13">
    <source>
        <dbReference type="SAM" id="SignalP"/>
    </source>
</evidence>
<keyword evidence="10" id="KW-0393">Immunoglobulin domain</keyword>
<organism evidence="15 16">
    <name type="scientific">Pleurodeles waltl</name>
    <name type="common">Iberian ribbed newt</name>
    <dbReference type="NCBI Taxonomy" id="8319"/>
    <lineage>
        <taxon>Eukaryota</taxon>
        <taxon>Metazoa</taxon>
        <taxon>Chordata</taxon>
        <taxon>Craniata</taxon>
        <taxon>Vertebrata</taxon>
        <taxon>Euteleostomi</taxon>
        <taxon>Amphibia</taxon>
        <taxon>Batrachia</taxon>
        <taxon>Caudata</taxon>
        <taxon>Salamandroidea</taxon>
        <taxon>Salamandridae</taxon>
        <taxon>Pleurodelinae</taxon>
        <taxon>Pleurodeles</taxon>
    </lineage>
</organism>
<evidence type="ECO:0000256" key="9">
    <source>
        <dbReference type="ARBA" id="ARBA00023180"/>
    </source>
</evidence>
<keyword evidence="2 12" id="KW-0812">Transmembrane</keyword>
<dbReference type="InterPro" id="IPR003987">
    <property type="entry name" value="ICAM_VCAM_N"/>
</dbReference>
<keyword evidence="6 12" id="KW-1133">Transmembrane helix</keyword>
<dbReference type="PANTHER" id="PTHR13771">
    <property type="entry name" value="INTERCELLULAR ADHESION MOLECULE"/>
    <property type="match status" value="1"/>
</dbReference>
<feature type="signal peptide" evidence="13">
    <location>
        <begin position="1"/>
        <end position="27"/>
    </location>
</feature>
<dbReference type="PROSITE" id="PS50835">
    <property type="entry name" value="IG_LIKE"/>
    <property type="match status" value="3"/>
</dbReference>
<comment type="subcellular location">
    <subcellularLocation>
        <location evidence="1">Membrane</location>
        <topology evidence="1">Single-pass type I membrane protein</topology>
    </subcellularLocation>
</comment>
<keyword evidence="4" id="KW-0677">Repeat</keyword>
<dbReference type="Gene3D" id="2.60.40.10">
    <property type="entry name" value="Immunoglobulins"/>
    <property type="match status" value="6"/>
</dbReference>
<name>A0AAV7T878_PLEWA</name>
<comment type="caution">
    <text evidence="15">The sequence shown here is derived from an EMBL/GenBank/DDBJ whole genome shotgun (WGS) entry which is preliminary data.</text>
</comment>
<dbReference type="InterPro" id="IPR048679">
    <property type="entry name" value="ICAM1_3_5_D2"/>
</dbReference>
<evidence type="ECO:0000256" key="1">
    <source>
        <dbReference type="ARBA" id="ARBA00004479"/>
    </source>
</evidence>
<evidence type="ECO:0000256" key="3">
    <source>
        <dbReference type="ARBA" id="ARBA00022729"/>
    </source>
</evidence>
<feature type="chain" id="PRO_5043877167" description="Ig-like domain-containing protein" evidence="13">
    <location>
        <begin position="28"/>
        <end position="643"/>
    </location>
</feature>
<evidence type="ECO:0000256" key="5">
    <source>
        <dbReference type="ARBA" id="ARBA00022889"/>
    </source>
</evidence>
<keyword evidence="16" id="KW-1185">Reference proteome</keyword>
<evidence type="ECO:0000256" key="2">
    <source>
        <dbReference type="ARBA" id="ARBA00022692"/>
    </source>
</evidence>
<proteinExistence type="predicted"/>
<dbReference type="InterPro" id="IPR003598">
    <property type="entry name" value="Ig_sub2"/>
</dbReference>
<dbReference type="PRINTS" id="PR01472">
    <property type="entry name" value="ICAMVCAM1"/>
</dbReference>
<dbReference type="EMBL" id="JANPWB010000007">
    <property type="protein sequence ID" value="KAJ1172491.1"/>
    <property type="molecule type" value="Genomic_DNA"/>
</dbReference>
<protein>
    <recommendedName>
        <fullName evidence="14">Ig-like domain-containing protein</fullName>
    </recommendedName>
</protein>
<dbReference type="SUPFAM" id="SSF48726">
    <property type="entry name" value="Immunoglobulin"/>
    <property type="match status" value="6"/>
</dbReference>
<dbReference type="Pfam" id="PF13927">
    <property type="entry name" value="Ig_3"/>
    <property type="match status" value="1"/>
</dbReference>
<dbReference type="GO" id="GO:0016020">
    <property type="term" value="C:membrane"/>
    <property type="evidence" value="ECO:0007669"/>
    <property type="project" value="UniProtKB-SubCell"/>
</dbReference>
<dbReference type="PIRSF" id="PIRSF000615">
    <property type="entry name" value="TyrPK_CSF1-R"/>
    <property type="match status" value="1"/>
</dbReference>
<keyword evidence="7 12" id="KW-0472">Membrane</keyword>
<evidence type="ECO:0000259" key="14">
    <source>
        <dbReference type="PROSITE" id="PS50835"/>
    </source>
</evidence>
<gene>
    <name evidence="15" type="ORF">NDU88_004338</name>
</gene>
<dbReference type="InterPro" id="IPR036179">
    <property type="entry name" value="Ig-like_dom_sf"/>
</dbReference>
<keyword evidence="8" id="KW-1015">Disulfide bond</keyword>
<keyword evidence="9" id="KW-0325">Glycoprotein</keyword>
<evidence type="ECO:0000256" key="4">
    <source>
        <dbReference type="ARBA" id="ARBA00022737"/>
    </source>
</evidence>
<accession>A0AAV7T878</accession>
<dbReference type="InterPro" id="IPR003599">
    <property type="entry name" value="Ig_sub"/>
</dbReference>
<evidence type="ECO:0000256" key="11">
    <source>
        <dbReference type="SAM" id="MobiDB-lite"/>
    </source>
</evidence>
<feature type="domain" description="Ig-like" evidence="14">
    <location>
        <begin position="413"/>
        <end position="486"/>
    </location>
</feature>
<evidence type="ECO:0000256" key="12">
    <source>
        <dbReference type="SAM" id="Phobius"/>
    </source>
</evidence>
<evidence type="ECO:0000313" key="16">
    <source>
        <dbReference type="Proteomes" id="UP001066276"/>
    </source>
</evidence>
<evidence type="ECO:0000256" key="10">
    <source>
        <dbReference type="ARBA" id="ARBA00023319"/>
    </source>
</evidence>
<keyword evidence="3 13" id="KW-0732">Signal</keyword>
<feature type="domain" description="Ig-like" evidence="14">
    <location>
        <begin position="120"/>
        <end position="223"/>
    </location>
</feature>
<evidence type="ECO:0000256" key="7">
    <source>
        <dbReference type="ARBA" id="ARBA00023136"/>
    </source>
</evidence>
<dbReference type="GO" id="GO:0098609">
    <property type="term" value="P:cell-cell adhesion"/>
    <property type="evidence" value="ECO:0007669"/>
    <property type="project" value="InterPro"/>
</dbReference>
<sequence>MAWAWERALCYLFACCCVALCAAGVEGEPCEVTILGPNPHFVEFGSTVFLNCTMTYNTTCNTTEKLVWETSLRKQENKNTTWTTMSSTMDQWASEPKCLLVISEHNIPTSQISVVAYVPPKDVRINMDRDMEESHSYELTCEVKNIAPKKHLIVLIKRGNETLRRQSYADDRSNGSTSVTVTYVITPRREDHEAEFTCLAQLDLRPNGKLFERSSNTTVRVISLPEDPKIDVLSVIDKGSNVTTKCEVANAFPIDKAEIELKMDEKVLNITTELRNGDVISAEAVLPAAEPGKYLLMCNANIGDINKTAKKQLLIFDFPDPVLENLTNSEELSVGTEVNVTCSIEKTYPREVRVSLRIGTHLKTCELESPDFCTHVLRVQKQHNGVTVACEVTMSETNMTKSTTATMNVVYAPEFSNILCPSTQTVVEGRNSTFSCKADGSPAPSIRCSKDASVDTWQQIGRKDSGSFKCTAKNSVGDRVQVVKVTVEYKPNVTLVFRGPENIGKGQNLTLECLADGLPAPEYIWTTPKGADVIYSSDNRILTITSATSDHSGSYTCEARNQHGSDTQQKEIQVADTLPLILGVVLGSVGLVAAVAGGVAYYLWNRARKIRKYELQKSKQKTKKPANKDNLLPQENKVLPFEM</sequence>
<feature type="transmembrane region" description="Helical" evidence="12">
    <location>
        <begin position="580"/>
        <end position="604"/>
    </location>
</feature>
<dbReference type="Pfam" id="PF21146">
    <property type="entry name" value="ICAM1_3_5_D2"/>
    <property type="match status" value="1"/>
</dbReference>
<dbReference type="PANTHER" id="PTHR13771:SF9">
    <property type="entry name" value="INTERCELLULAR ADHESION MOLECULE 5"/>
    <property type="match status" value="1"/>
</dbReference>
<keyword evidence="5" id="KW-0130">Cell adhesion</keyword>
<feature type="domain" description="Ig-like" evidence="14">
    <location>
        <begin position="491"/>
        <end position="573"/>
    </location>
</feature>
<dbReference type="InterPro" id="IPR007110">
    <property type="entry name" value="Ig-like_dom"/>
</dbReference>
<evidence type="ECO:0000256" key="8">
    <source>
        <dbReference type="ARBA" id="ARBA00023157"/>
    </source>
</evidence>
<dbReference type="SMART" id="SM00409">
    <property type="entry name" value="IG"/>
    <property type="match status" value="3"/>
</dbReference>
<evidence type="ECO:0000256" key="6">
    <source>
        <dbReference type="ARBA" id="ARBA00022989"/>
    </source>
</evidence>
<dbReference type="InterPro" id="IPR013783">
    <property type="entry name" value="Ig-like_fold"/>
</dbReference>
<evidence type="ECO:0000313" key="15">
    <source>
        <dbReference type="EMBL" id="KAJ1172491.1"/>
    </source>
</evidence>
<feature type="region of interest" description="Disordered" evidence="11">
    <location>
        <begin position="615"/>
        <end position="643"/>
    </location>
</feature>
<dbReference type="Proteomes" id="UP001066276">
    <property type="component" value="Chromosome 4_1"/>
</dbReference>
<dbReference type="GO" id="GO:0005178">
    <property type="term" value="F:integrin binding"/>
    <property type="evidence" value="ECO:0007669"/>
    <property type="project" value="InterPro"/>
</dbReference>
<reference evidence="15" key="1">
    <citation type="journal article" date="2022" name="bioRxiv">
        <title>Sequencing and chromosome-scale assembly of the giantPleurodeles waltlgenome.</title>
        <authorList>
            <person name="Brown T."/>
            <person name="Elewa A."/>
            <person name="Iarovenko S."/>
            <person name="Subramanian E."/>
            <person name="Araus A.J."/>
            <person name="Petzold A."/>
            <person name="Susuki M."/>
            <person name="Suzuki K.-i.T."/>
            <person name="Hayashi T."/>
            <person name="Toyoda A."/>
            <person name="Oliveira C."/>
            <person name="Osipova E."/>
            <person name="Leigh N.D."/>
            <person name="Simon A."/>
            <person name="Yun M.H."/>
        </authorList>
    </citation>
    <scope>NUCLEOTIDE SEQUENCE</scope>
    <source>
        <strain evidence="15">20211129_DDA</strain>
        <tissue evidence="15">Liver</tissue>
    </source>
</reference>
<dbReference type="SMART" id="SM00408">
    <property type="entry name" value="IGc2"/>
    <property type="match status" value="2"/>
</dbReference>
<dbReference type="AlphaFoldDB" id="A0AAV7T878"/>